<evidence type="ECO:0000313" key="3">
    <source>
        <dbReference type="EMBL" id="KAH0542815.1"/>
    </source>
</evidence>
<feature type="signal peptide" evidence="1">
    <location>
        <begin position="1"/>
        <end position="20"/>
    </location>
</feature>
<dbReference type="Proteomes" id="UP000750711">
    <property type="component" value="Unassembled WGS sequence"/>
</dbReference>
<keyword evidence="1" id="KW-0732">Signal</keyword>
<dbReference type="AlphaFoldDB" id="A0A9P8L468"/>
<feature type="domain" description="Cell wall protein YJL171C/Tos1 N-terminal" evidence="2">
    <location>
        <begin position="45"/>
        <end position="95"/>
    </location>
</feature>
<name>A0A9P8L468_9PEZI</name>
<protein>
    <recommendedName>
        <fullName evidence="2">Cell wall protein YJL171C/Tos1 N-terminal domain-containing protein</fullName>
    </recommendedName>
</protein>
<feature type="chain" id="PRO_5040391737" description="Cell wall protein YJL171C/Tos1 N-terminal domain-containing protein" evidence="1">
    <location>
        <begin position="21"/>
        <end position="103"/>
    </location>
</feature>
<evidence type="ECO:0000256" key="1">
    <source>
        <dbReference type="SAM" id="SignalP"/>
    </source>
</evidence>
<evidence type="ECO:0000259" key="2">
    <source>
        <dbReference type="Pfam" id="PF10290"/>
    </source>
</evidence>
<reference evidence="3" key="1">
    <citation type="submission" date="2021-03" db="EMBL/GenBank/DDBJ databases">
        <title>Comparative genomics and phylogenomic investigation of the class Geoglossomycetes provide insights into ecological specialization and systematics.</title>
        <authorList>
            <person name="Melie T."/>
            <person name="Pirro S."/>
            <person name="Miller A.N."/>
            <person name="Quandt A."/>
        </authorList>
    </citation>
    <scope>NUCLEOTIDE SEQUENCE</scope>
    <source>
        <strain evidence="3">CAQ_001_2017</strain>
    </source>
</reference>
<comment type="caution">
    <text evidence="3">The sequence shown here is derived from an EMBL/GenBank/DDBJ whole genome shotgun (WGS) entry which is preliminary data.</text>
</comment>
<accession>A0A9P8L468</accession>
<evidence type="ECO:0000313" key="4">
    <source>
        <dbReference type="Proteomes" id="UP000750711"/>
    </source>
</evidence>
<dbReference type="EMBL" id="JAGHQM010003589">
    <property type="protein sequence ID" value="KAH0542815.1"/>
    <property type="molecule type" value="Genomic_DNA"/>
</dbReference>
<dbReference type="InterPro" id="IPR018807">
    <property type="entry name" value="YJL171C/Tos1_N"/>
</dbReference>
<keyword evidence="4" id="KW-1185">Reference proteome</keyword>
<organism evidence="3 4">
    <name type="scientific">Trichoglossum hirsutum</name>
    <dbReference type="NCBI Taxonomy" id="265104"/>
    <lineage>
        <taxon>Eukaryota</taxon>
        <taxon>Fungi</taxon>
        <taxon>Dikarya</taxon>
        <taxon>Ascomycota</taxon>
        <taxon>Pezizomycotina</taxon>
        <taxon>Geoglossomycetes</taxon>
        <taxon>Geoglossales</taxon>
        <taxon>Geoglossaceae</taxon>
        <taxon>Trichoglossum</taxon>
    </lineage>
</organism>
<gene>
    <name evidence="3" type="ORF">GP486_008614</name>
</gene>
<proteinExistence type="predicted"/>
<sequence length="103" mass="10507">MRGFIAAAVAIAAGISAVLGSTSEQLCAGSSQQVGGNYYCKPVKAITYTGVGYSGQYNEVALMDPATGKCQSKPRSFSGQLAPLCDEVTVNVRGPEEGSPPSS</sequence>
<dbReference type="Pfam" id="PF10290">
    <property type="entry name" value="YJL171C_Tos1_N"/>
    <property type="match status" value="1"/>
</dbReference>